<dbReference type="PANTHER" id="PTHR40465:SF1">
    <property type="entry name" value="DUF6534 DOMAIN-CONTAINING PROTEIN"/>
    <property type="match status" value="1"/>
</dbReference>
<gene>
    <name evidence="4" type="ORF">K435DRAFT_840242</name>
</gene>
<organism evidence="4 5">
    <name type="scientific">Dendrothele bispora (strain CBS 962.96)</name>
    <dbReference type="NCBI Taxonomy" id="1314807"/>
    <lineage>
        <taxon>Eukaryota</taxon>
        <taxon>Fungi</taxon>
        <taxon>Dikarya</taxon>
        <taxon>Basidiomycota</taxon>
        <taxon>Agaricomycotina</taxon>
        <taxon>Agaricomycetes</taxon>
        <taxon>Agaricomycetidae</taxon>
        <taxon>Agaricales</taxon>
        <taxon>Agaricales incertae sedis</taxon>
        <taxon>Dendrothele</taxon>
    </lineage>
</organism>
<sequence length="366" mass="41125">MLSSDSLPDRTTPVSQQTYEDTYVLLYGISVVQTYMYYLKYPRDSSLLKLIVFALSVLGTFHTILMYHYLVRSLLKPYVLSYTRPQLLIDGEWSVYASTLVGVVMCFIVQIFFARMIYHLTKGIWKIVIASTCVVFSVAQLAFGIFFTTREIQVWELAGLQTIVLTTMVPMLAFRIVADILISSSLCYTLYDTRAGELKSRKLINTLMIYAMNRFVLTTVVVVIQMAVLIAKPQSIGAMVIEFVTVHLYVNSFLATLNARSHLRSIAESYAFSDIEIHVTTNGNKSNQAVYPDVCDGTRPAQSVSQHVESGRSTVDFPSESHSHLQSRPALVSPGFDRCSSSRDDHEFTSQTCSIMSGTHDEISKK</sequence>
<keyword evidence="2" id="KW-0812">Transmembrane</keyword>
<dbReference type="AlphaFoldDB" id="A0A4S8LUZ6"/>
<reference evidence="4 5" key="1">
    <citation type="journal article" date="2019" name="Nat. Ecol. Evol.">
        <title>Megaphylogeny resolves global patterns of mushroom evolution.</title>
        <authorList>
            <person name="Varga T."/>
            <person name="Krizsan K."/>
            <person name="Foldi C."/>
            <person name="Dima B."/>
            <person name="Sanchez-Garcia M."/>
            <person name="Sanchez-Ramirez S."/>
            <person name="Szollosi G.J."/>
            <person name="Szarkandi J.G."/>
            <person name="Papp V."/>
            <person name="Albert L."/>
            <person name="Andreopoulos W."/>
            <person name="Angelini C."/>
            <person name="Antonin V."/>
            <person name="Barry K.W."/>
            <person name="Bougher N.L."/>
            <person name="Buchanan P."/>
            <person name="Buyck B."/>
            <person name="Bense V."/>
            <person name="Catcheside P."/>
            <person name="Chovatia M."/>
            <person name="Cooper J."/>
            <person name="Damon W."/>
            <person name="Desjardin D."/>
            <person name="Finy P."/>
            <person name="Geml J."/>
            <person name="Haridas S."/>
            <person name="Hughes K."/>
            <person name="Justo A."/>
            <person name="Karasinski D."/>
            <person name="Kautmanova I."/>
            <person name="Kiss B."/>
            <person name="Kocsube S."/>
            <person name="Kotiranta H."/>
            <person name="LaButti K.M."/>
            <person name="Lechner B.E."/>
            <person name="Liimatainen K."/>
            <person name="Lipzen A."/>
            <person name="Lukacs Z."/>
            <person name="Mihaltcheva S."/>
            <person name="Morgado L.N."/>
            <person name="Niskanen T."/>
            <person name="Noordeloos M.E."/>
            <person name="Ohm R.A."/>
            <person name="Ortiz-Santana B."/>
            <person name="Ovrebo C."/>
            <person name="Racz N."/>
            <person name="Riley R."/>
            <person name="Savchenko A."/>
            <person name="Shiryaev A."/>
            <person name="Soop K."/>
            <person name="Spirin V."/>
            <person name="Szebenyi C."/>
            <person name="Tomsovsky M."/>
            <person name="Tulloss R.E."/>
            <person name="Uehling J."/>
            <person name="Grigoriev I.V."/>
            <person name="Vagvolgyi C."/>
            <person name="Papp T."/>
            <person name="Martin F.M."/>
            <person name="Miettinen O."/>
            <person name="Hibbett D.S."/>
            <person name="Nagy L.G."/>
        </authorList>
    </citation>
    <scope>NUCLEOTIDE SEQUENCE [LARGE SCALE GENOMIC DNA]</scope>
    <source>
        <strain evidence="4 5">CBS 962.96</strain>
    </source>
</reference>
<feature type="domain" description="DUF6534" evidence="3">
    <location>
        <begin position="176"/>
        <end position="262"/>
    </location>
</feature>
<dbReference type="Proteomes" id="UP000297245">
    <property type="component" value="Unassembled WGS sequence"/>
</dbReference>
<keyword evidence="5" id="KW-1185">Reference proteome</keyword>
<protein>
    <recommendedName>
        <fullName evidence="3">DUF6534 domain-containing protein</fullName>
    </recommendedName>
</protein>
<feature type="transmembrane region" description="Helical" evidence="2">
    <location>
        <begin position="22"/>
        <end position="38"/>
    </location>
</feature>
<dbReference type="EMBL" id="ML179249">
    <property type="protein sequence ID" value="THU93419.1"/>
    <property type="molecule type" value="Genomic_DNA"/>
</dbReference>
<dbReference type="Pfam" id="PF20152">
    <property type="entry name" value="DUF6534"/>
    <property type="match status" value="1"/>
</dbReference>
<proteinExistence type="predicted"/>
<dbReference type="PANTHER" id="PTHR40465">
    <property type="entry name" value="CHROMOSOME 1, WHOLE GENOME SHOTGUN SEQUENCE"/>
    <property type="match status" value="1"/>
</dbReference>
<dbReference type="OrthoDB" id="3012488at2759"/>
<dbReference type="InterPro" id="IPR045339">
    <property type="entry name" value="DUF6534"/>
</dbReference>
<feature type="transmembrane region" description="Helical" evidence="2">
    <location>
        <begin position="168"/>
        <end position="191"/>
    </location>
</feature>
<evidence type="ECO:0000256" key="1">
    <source>
        <dbReference type="SAM" id="MobiDB-lite"/>
    </source>
</evidence>
<accession>A0A4S8LUZ6</accession>
<feature type="transmembrane region" description="Helical" evidence="2">
    <location>
        <begin position="50"/>
        <end position="70"/>
    </location>
</feature>
<keyword evidence="2" id="KW-1133">Transmembrane helix</keyword>
<evidence type="ECO:0000313" key="5">
    <source>
        <dbReference type="Proteomes" id="UP000297245"/>
    </source>
</evidence>
<feature type="transmembrane region" description="Helical" evidence="2">
    <location>
        <begin position="125"/>
        <end position="148"/>
    </location>
</feature>
<evidence type="ECO:0000256" key="2">
    <source>
        <dbReference type="SAM" id="Phobius"/>
    </source>
</evidence>
<name>A0A4S8LUZ6_DENBC</name>
<feature type="transmembrane region" description="Helical" evidence="2">
    <location>
        <begin position="93"/>
        <end position="113"/>
    </location>
</feature>
<evidence type="ECO:0000259" key="3">
    <source>
        <dbReference type="Pfam" id="PF20152"/>
    </source>
</evidence>
<evidence type="ECO:0000313" key="4">
    <source>
        <dbReference type="EMBL" id="THU93419.1"/>
    </source>
</evidence>
<keyword evidence="2" id="KW-0472">Membrane</keyword>
<feature type="region of interest" description="Disordered" evidence="1">
    <location>
        <begin position="308"/>
        <end position="332"/>
    </location>
</feature>
<feature type="transmembrane region" description="Helical" evidence="2">
    <location>
        <begin position="203"/>
        <end position="230"/>
    </location>
</feature>